<evidence type="ECO:0000313" key="1">
    <source>
        <dbReference type="EMBL" id="EFF84405.1"/>
    </source>
</evidence>
<reference evidence="2" key="1">
    <citation type="submission" date="2010-03" db="EMBL/GenBank/DDBJ databases">
        <title>Complete sequence of Mobiluncus curtisii ATCC 43063.</title>
        <authorList>
            <person name="Muzny D."/>
            <person name="Qin X."/>
            <person name="Deng J."/>
            <person name="Jiang H."/>
            <person name="Liu Y."/>
            <person name="Qu J."/>
            <person name="Song X.-Z."/>
            <person name="Zhang L."/>
            <person name="Thornton R."/>
            <person name="Coyle M."/>
            <person name="Francisco L."/>
            <person name="Jackson L."/>
            <person name="Javaid M."/>
            <person name="Korchina V."/>
            <person name="Kovar C."/>
            <person name="Mata R."/>
            <person name="Mathew T."/>
            <person name="Ngo R."/>
            <person name="Nguyen L."/>
            <person name="Nguyen N."/>
            <person name="Okwuonu G."/>
            <person name="Ongeri F."/>
            <person name="Pham C."/>
            <person name="Simmons D."/>
            <person name="Wilczek-Boney K."/>
            <person name="Hale W."/>
            <person name="Jakkamsetti A."/>
            <person name="Pham P."/>
            <person name="Ruth R."/>
            <person name="San Lucas F."/>
            <person name="Warren J."/>
            <person name="Zhang J."/>
            <person name="Zhao Z."/>
            <person name="Zhou C."/>
            <person name="Zhu D."/>
            <person name="Lee S."/>
            <person name="Bess C."/>
            <person name="Blankenburg K."/>
            <person name="Forbes L."/>
            <person name="Fu Q."/>
            <person name="Gubbala S."/>
            <person name="Hirani K."/>
            <person name="Jayaseelan J.C."/>
            <person name="Lara F."/>
            <person name="Munidasa M."/>
            <person name="Palculict T."/>
            <person name="Patil S."/>
            <person name="Pu L.-L."/>
            <person name="Saada N."/>
            <person name="Tang L."/>
            <person name="Weissenberger G."/>
            <person name="Zhu Y."/>
            <person name="Hemphill L."/>
            <person name="Shang Y."/>
            <person name="Youmans B."/>
            <person name="Ayvaz T."/>
            <person name="Ross M."/>
            <person name="Santibanez J."/>
            <person name="Aqrawi P."/>
            <person name="Gross S."/>
            <person name="Joshi V."/>
            <person name="Fowler G."/>
            <person name="Nazareth L."/>
            <person name="Reid J."/>
            <person name="Worley K."/>
            <person name="Petrosino J."/>
            <person name="Highlander S."/>
            <person name="Gibbs R."/>
            <person name="Gibbs R."/>
        </authorList>
    </citation>
    <scope>NUCLEOTIDE SEQUENCE [LARGE SCALE GENOMIC DNA]</scope>
    <source>
        <strain evidence="2">ATCC 19194</strain>
    </source>
</reference>
<name>D4XK62_ACIHA</name>
<accession>D4XK62</accession>
<dbReference type="EMBL" id="ADMT01000036">
    <property type="protein sequence ID" value="EFF84405.1"/>
    <property type="molecule type" value="Genomic_DNA"/>
</dbReference>
<gene>
    <name evidence="1" type="ORF">HMP0015_0104</name>
</gene>
<evidence type="ECO:0008006" key="3">
    <source>
        <dbReference type="Google" id="ProtNLM"/>
    </source>
</evidence>
<evidence type="ECO:0000313" key="2">
    <source>
        <dbReference type="Proteomes" id="UP000003085"/>
    </source>
</evidence>
<dbReference type="Proteomes" id="UP000003085">
    <property type="component" value="Unassembled WGS sequence"/>
</dbReference>
<comment type="caution">
    <text evidence="1">The sequence shown here is derived from an EMBL/GenBank/DDBJ whole genome shotgun (WGS) entry which is preliminary data.</text>
</comment>
<protein>
    <recommendedName>
        <fullName evidence="3">GIY-YIG domain-containing protein</fullName>
    </recommendedName>
</protein>
<sequence>MKIKGCKKQSFLDQAVLNGGQPIFYLIKCWDKEETFYKLGVTTNHILTRYGTVKAMPYDWHILLELPGTAEAVYDLEIKFKTEMESFHYSPKINFNGSTTECYTDLSEDLKKLFLSNVDVHCL</sequence>
<organism evidence="1 2">
    <name type="scientific">Acinetobacter haemolyticus ATCC 19194</name>
    <dbReference type="NCBI Taxonomy" id="707232"/>
    <lineage>
        <taxon>Bacteria</taxon>
        <taxon>Pseudomonadati</taxon>
        <taxon>Pseudomonadota</taxon>
        <taxon>Gammaproteobacteria</taxon>
        <taxon>Moraxellales</taxon>
        <taxon>Moraxellaceae</taxon>
        <taxon>Acinetobacter</taxon>
    </lineage>
</organism>
<dbReference type="HOGENOM" id="CLU_2103729_0_0_6"/>
<dbReference type="AlphaFoldDB" id="D4XK62"/>
<dbReference type="RefSeq" id="WP_004641766.1">
    <property type="nucleotide sequence ID" value="NZ_GG770436.1"/>
</dbReference>
<proteinExistence type="predicted"/>